<proteinExistence type="predicted"/>
<dbReference type="AlphaFoldDB" id="A0AAD5T0N7"/>
<accession>A0AAD5T0N7</accession>
<evidence type="ECO:0000313" key="3">
    <source>
        <dbReference type="Proteomes" id="UP001211907"/>
    </source>
</evidence>
<feature type="non-terminal residue" evidence="2">
    <location>
        <position position="51"/>
    </location>
</feature>
<gene>
    <name evidence="2" type="ORF">HK100_000615</name>
</gene>
<feature type="transmembrane region" description="Helical" evidence="1">
    <location>
        <begin position="12"/>
        <end position="29"/>
    </location>
</feature>
<dbReference type="SUPFAM" id="SSF47954">
    <property type="entry name" value="Cyclin-like"/>
    <property type="match status" value="1"/>
</dbReference>
<dbReference type="Proteomes" id="UP001211907">
    <property type="component" value="Unassembled WGS sequence"/>
</dbReference>
<organism evidence="2 3">
    <name type="scientific">Physocladia obscura</name>
    <dbReference type="NCBI Taxonomy" id="109957"/>
    <lineage>
        <taxon>Eukaryota</taxon>
        <taxon>Fungi</taxon>
        <taxon>Fungi incertae sedis</taxon>
        <taxon>Chytridiomycota</taxon>
        <taxon>Chytridiomycota incertae sedis</taxon>
        <taxon>Chytridiomycetes</taxon>
        <taxon>Chytridiales</taxon>
        <taxon>Chytriomycetaceae</taxon>
        <taxon>Physocladia</taxon>
    </lineage>
</organism>
<keyword evidence="1" id="KW-0472">Membrane</keyword>
<dbReference type="InterPro" id="IPR036915">
    <property type="entry name" value="Cyclin-like_sf"/>
</dbReference>
<comment type="caution">
    <text evidence="2">The sequence shown here is derived from an EMBL/GenBank/DDBJ whole genome shotgun (WGS) entry which is preliminary data.</text>
</comment>
<keyword evidence="1" id="KW-1133">Transmembrane helix</keyword>
<name>A0AAD5T0N7_9FUNG</name>
<protein>
    <submittedName>
        <fullName evidence="2">Uncharacterized protein</fullName>
    </submittedName>
</protein>
<sequence>MVVNDTYRSNLFLLYPPHMIALAVIFLTAGMQEDVLKGSGVDFGAWFSRFN</sequence>
<dbReference type="EMBL" id="JADGJH010001122">
    <property type="protein sequence ID" value="KAJ3118428.1"/>
    <property type="molecule type" value="Genomic_DNA"/>
</dbReference>
<keyword evidence="3" id="KW-1185">Reference proteome</keyword>
<reference evidence="2" key="1">
    <citation type="submission" date="2020-05" db="EMBL/GenBank/DDBJ databases">
        <title>Phylogenomic resolution of chytrid fungi.</title>
        <authorList>
            <person name="Stajich J.E."/>
            <person name="Amses K."/>
            <person name="Simmons R."/>
            <person name="Seto K."/>
            <person name="Myers J."/>
            <person name="Bonds A."/>
            <person name="Quandt C.A."/>
            <person name="Barry K."/>
            <person name="Liu P."/>
            <person name="Grigoriev I."/>
            <person name="Longcore J.E."/>
            <person name="James T.Y."/>
        </authorList>
    </citation>
    <scope>NUCLEOTIDE SEQUENCE</scope>
    <source>
        <strain evidence="2">JEL0513</strain>
    </source>
</reference>
<evidence type="ECO:0000256" key="1">
    <source>
        <dbReference type="SAM" id="Phobius"/>
    </source>
</evidence>
<dbReference type="Gene3D" id="1.10.472.10">
    <property type="entry name" value="Cyclin-like"/>
    <property type="match status" value="1"/>
</dbReference>
<keyword evidence="1" id="KW-0812">Transmembrane</keyword>
<evidence type="ECO:0000313" key="2">
    <source>
        <dbReference type="EMBL" id="KAJ3118428.1"/>
    </source>
</evidence>